<comment type="caution">
    <text evidence="6">The sequence shown here is derived from an EMBL/GenBank/DDBJ whole genome shotgun (WGS) entry which is preliminary data.</text>
</comment>
<reference evidence="7" key="1">
    <citation type="submission" date="2023-07" db="EMBL/GenBank/DDBJ databases">
        <title>Conexibacter stalactiti sp. nov., isolated from stalactites in a lava cave and emended description of the genus Conexibacter.</title>
        <authorList>
            <person name="Lee S.D."/>
        </authorList>
    </citation>
    <scope>NUCLEOTIDE SEQUENCE [LARGE SCALE GENOMIC DNA]</scope>
    <source>
        <strain evidence="7">KCTC 39840</strain>
    </source>
</reference>
<name>A0ABU4HWE3_9ACTN</name>
<dbReference type="Gene3D" id="3.30.300.30">
    <property type="match status" value="1"/>
</dbReference>
<evidence type="ECO:0000256" key="1">
    <source>
        <dbReference type="ARBA" id="ARBA00006432"/>
    </source>
</evidence>
<dbReference type="EMBL" id="JAWSTH010000090">
    <property type="protein sequence ID" value="MDW5597489.1"/>
    <property type="molecule type" value="Genomic_DNA"/>
</dbReference>
<gene>
    <name evidence="6" type="ORF">R7226_24280</name>
</gene>
<evidence type="ECO:0000313" key="7">
    <source>
        <dbReference type="Proteomes" id="UP001284601"/>
    </source>
</evidence>
<feature type="region of interest" description="Disordered" evidence="3">
    <location>
        <begin position="123"/>
        <end position="158"/>
    </location>
</feature>
<dbReference type="Gene3D" id="3.40.50.12780">
    <property type="entry name" value="N-terminal domain of ligase-like"/>
    <property type="match status" value="1"/>
</dbReference>
<evidence type="ECO:0000259" key="5">
    <source>
        <dbReference type="Pfam" id="PF13193"/>
    </source>
</evidence>
<dbReference type="Proteomes" id="UP001284601">
    <property type="component" value="Unassembled WGS sequence"/>
</dbReference>
<keyword evidence="2" id="KW-0436">Ligase</keyword>
<feature type="domain" description="AMP-binding enzyme C-terminal" evidence="5">
    <location>
        <begin position="414"/>
        <end position="488"/>
    </location>
</feature>
<dbReference type="Pfam" id="PF00501">
    <property type="entry name" value="AMP-binding"/>
    <property type="match status" value="1"/>
</dbReference>
<dbReference type="PANTHER" id="PTHR43201:SF5">
    <property type="entry name" value="MEDIUM-CHAIN ACYL-COA LIGASE ACSF2, MITOCHONDRIAL"/>
    <property type="match status" value="1"/>
</dbReference>
<feature type="compositionally biased region" description="Basic and acidic residues" evidence="3">
    <location>
        <begin position="129"/>
        <end position="139"/>
    </location>
</feature>
<accession>A0ABU4HWE3</accession>
<evidence type="ECO:0000259" key="4">
    <source>
        <dbReference type="Pfam" id="PF00501"/>
    </source>
</evidence>
<proteinExistence type="inferred from homology"/>
<dbReference type="InterPro" id="IPR045851">
    <property type="entry name" value="AMP-bd_C_sf"/>
</dbReference>
<dbReference type="InterPro" id="IPR042099">
    <property type="entry name" value="ANL_N_sf"/>
</dbReference>
<keyword evidence="7" id="KW-1185">Reference proteome</keyword>
<sequence>MGPLLAERFAARAAERPHDLAVADAGGGTAYGALAAQAEAVARALAGRRRIAILPRAEAASLAVVLGAMTAGVSVVLVDRHLTAAQAERVLAVAAPELVVTAGRHPRPLLERVAPERVVTPAGLAGGERGARDERDTGDVRVGGVPGTGDVGGEAAQRRARPGDELLVGLTSGTSGTPKLFVRDQASWATTLDRSDATFDVRPGDVVSAAGPLDHSHFFYGALHALTRGAAVDLRPLATAFGDGHAITHVYLVPTLAVDLVALLGERPREHVREVMSSAAPWPRQARERLARLLPAATVTHFYGASELSFVARDSSRTPPPAHGAHRLFDGVEVEVRGLDGAPLPDGEQGEVHVRSDMLFSGYLTPAGLAGGPDADGWLTVGDLGTLRDGWLSLAGRGSETIVSGGFNVEPAHVELALAGLPGVRDAACVGLPDERWGALPVAVLVLDGVAAPTRAQVREHVRAALPQPSRPRRVFVADELPRNARGKLLRPRLAALVAAGELAELG</sequence>
<dbReference type="Pfam" id="PF13193">
    <property type="entry name" value="AMP-binding_C"/>
    <property type="match status" value="1"/>
</dbReference>
<dbReference type="InterPro" id="IPR020845">
    <property type="entry name" value="AMP-binding_CS"/>
</dbReference>
<organism evidence="6 7">
    <name type="scientific">Conexibacter stalactiti</name>
    <dbReference type="NCBI Taxonomy" id="1940611"/>
    <lineage>
        <taxon>Bacteria</taxon>
        <taxon>Bacillati</taxon>
        <taxon>Actinomycetota</taxon>
        <taxon>Thermoleophilia</taxon>
        <taxon>Solirubrobacterales</taxon>
        <taxon>Conexibacteraceae</taxon>
        <taxon>Conexibacter</taxon>
    </lineage>
</organism>
<dbReference type="RefSeq" id="WP_318599953.1">
    <property type="nucleotide sequence ID" value="NZ_JAWSTH010000090.1"/>
</dbReference>
<feature type="domain" description="AMP-dependent synthetase/ligase" evidence="4">
    <location>
        <begin position="9"/>
        <end position="364"/>
    </location>
</feature>
<evidence type="ECO:0000256" key="3">
    <source>
        <dbReference type="SAM" id="MobiDB-lite"/>
    </source>
</evidence>
<dbReference type="InterPro" id="IPR000873">
    <property type="entry name" value="AMP-dep_synth/lig_dom"/>
</dbReference>
<dbReference type="PANTHER" id="PTHR43201">
    <property type="entry name" value="ACYL-COA SYNTHETASE"/>
    <property type="match status" value="1"/>
</dbReference>
<evidence type="ECO:0000256" key="2">
    <source>
        <dbReference type="ARBA" id="ARBA00022598"/>
    </source>
</evidence>
<dbReference type="PROSITE" id="PS00455">
    <property type="entry name" value="AMP_BINDING"/>
    <property type="match status" value="1"/>
</dbReference>
<protein>
    <submittedName>
        <fullName evidence="6">AMP-binding protein</fullName>
    </submittedName>
</protein>
<dbReference type="SUPFAM" id="SSF56801">
    <property type="entry name" value="Acetyl-CoA synthetase-like"/>
    <property type="match status" value="1"/>
</dbReference>
<dbReference type="InterPro" id="IPR025110">
    <property type="entry name" value="AMP-bd_C"/>
</dbReference>
<comment type="similarity">
    <text evidence="1">Belongs to the ATP-dependent AMP-binding enzyme family.</text>
</comment>
<evidence type="ECO:0000313" key="6">
    <source>
        <dbReference type="EMBL" id="MDW5597489.1"/>
    </source>
</evidence>